<dbReference type="AlphaFoldDB" id="A0A450TX19"/>
<name>A0A450TX19_9GAMM</name>
<accession>A0A450TX19</accession>
<gene>
    <name evidence="1" type="ORF">BECKFW1821C_GA0114237_105417</name>
</gene>
<reference evidence="1" key="1">
    <citation type="submission" date="2019-02" db="EMBL/GenBank/DDBJ databases">
        <authorList>
            <person name="Gruber-Vodicka R. H."/>
            <person name="Seah K. B. B."/>
        </authorList>
    </citation>
    <scope>NUCLEOTIDE SEQUENCE</scope>
    <source>
        <strain evidence="1">BECK_BZ131</strain>
    </source>
</reference>
<dbReference type="EMBL" id="CAADFE010000054">
    <property type="protein sequence ID" value="VFJ73761.1"/>
    <property type="molecule type" value="Genomic_DNA"/>
</dbReference>
<organism evidence="1">
    <name type="scientific">Candidatus Kentrum sp. FW</name>
    <dbReference type="NCBI Taxonomy" id="2126338"/>
    <lineage>
        <taxon>Bacteria</taxon>
        <taxon>Pseudomonadati</taxon>
        <taxon>Pseudomonadota</taxon>
        <taxon>Gammaproteobacteria</taxon>
        <taxon>Candidatus Kentrum</taxon>
    </lineage>
</organism>
<protein>
    <submittedName>
        <fullName evidence="1">Uncharacterized protein</fullName>
    </submittedName>
</protein>
<sequence length="76" mass="8553">MTNDKNPNMLDEYDFSGGVRGKYATRYKEGTNIVRLDDDVAAMFPNSEKVNEALRTLGQLIQHHTDIGLTEQPPIT</sequence>
<evidence type="ECO:0000313" key="1">
    <source>
        <dbReference type="EMBL" id="VFJ73761.1"/>
    </source>
</evidence>
<proteinExistence type="predicted"/>